<name>A0A249KG28_9ACTN</name>
<gene>
    <name evidence="1" type="ORF">A1sIA56_02290</name>
</gene>
<dbReference type="Proteomes" id="UP000217215">
    <property type="component" value="Chromosome"/>
</dbReference>
<evidence type="ECO:0008006" key="3">
    <source>
        <dbReference type="Google" id="ProtNLM"/>
    </source>
</evidence>
<evidence type="ECO:0000313" key="2">
    <source>
        <dbReference type="Proteomes" id="UP000217215"/>
    </source>
</evidence>
<protein>
    <recommendedName>
        <fullName evidence="3">DUF2283 domain-containing protein</fullName>
    </recommendedName>
</protein>
<organism evidence="1 2">
    <name type="scientific">Candidatus Planktophila sulfonica</name>
    <dbReference type="NCBI Taxonomy" id="1884904"/>
    <lineage>
        <taxon>Bacteria</taxon>
        <taxon>Bacillati</taxon>
        <taxon>Actinomycetota</taxon>
        <taxon>Actinomycetes</taxon>
        <taxon>Candidatus Nanopelagicales</taxon>
        <taxon>Candidatus Nanopelagicaceae</taxon>
        <taxon>Candidatus Planktophila</taxon>
    </lineage>
</organism>
<dbReference type="AlphaFoldDB" id="A0A249KG28"/>
<dbReference type="KEGG" id="psuf:A1sIA56_02290"/>
<proteinExistence type="predicted"/>
<evidence type="ECO:0000313" key="1">
    <source>
        <dbReference type="EMBL" id="ASY15750.1"/>
    </source>
</evidence>
<keyword evidence="2" id="KW-1185">Reference proteome</keyword>
<dbReference type="RefSeq" id="WP_095673345.1">
    <property type="nucleotide sequence ID" value="NZ_CP016773.1"/>
</dbReference>
<reference evidence="1 2" key="1">
    <citation type="submission" date="2016-07" db="EMBL/GenBank/DDBJ databases">
        <title>High microdiversification within the ubiquitous acI lineage of Actinobacteria.</title>
        <authorList>
            <person name="Neuenschwander S.M."/>
            <person name="Salcher M."/>
            <person name="Ghai R."/>
            <person name="Pernthaler J."/>
        </authorList>
    </citation>
    <scope>NUCLEOTIDE SEQUENCE [LARGE SCALE GENOMIC DNA]</scope>
    <source>
        <strain evidence="1">MMS-IA-56</strain>
    </source>
</reference>
<dbReference type="EMBL" id="CP016773">
    <property type="protein sequence ID" value="ASY15750.1"/>
    <property type="molecule type" value="Genomic_DNA"/>
</dbReference>
<dbReference type="Pfam" id="PF10049">
    <property type="entry name" value="DUF2283"/>
    <property type="match status" value="1"/>
</dbReference>
<accession>A0A249KG28</accession>
<dbReference type="InterPro" id="IPR019270">
    <property type="entry name" value="DUF2283"/>
</dbReference>
<sequence>MCNSIIEIDLEVEAAAVNFLQKGSERTDPFGEDINVDFAATGEVVSVEFLSFKKLDLTEAELIALNPHANMEAIYAIEFAQRFLLATLSEASLQGKAIEEAS</sequence>